<evidence type="ECO:0000313" key="4">
    <source>
        <dbReference type="Proteomes" id="UP000270471"/>
    </source>
</evidence>
<protein>
    <submittedName>
        <fullName evidence="3">AAA family ATPase</fullName>
    </submittedName>
</protein>
<feature type="domain" description="Schlafen AlbA-2" evidence="2">
    <location>
        <begin position="124"/>
        <end position="233"/>
    </location>
</feature>
<feature type="region of interest" description="Disordered" evidence="1">
    <location>
        <begin position="20"/>
        <end position="72"/>
    </location>
</feature>
<dbReference type="InterPro" id="IPR038461">
    <property type="entry name" value="Schlafen_AlbA_2_dom_sf"/>
</dbReference>
<dbReference type="EMBL" id="PENI01000063">
    <property type="protein sequence ID" value="RMB79492.1"/>
    <property type="molecule type" value="Genomic_DNA"/>
</dbReference>
<proteinExistence type="predicted"/>
<dbReference type="OrthoDB" id="3188432at2"/>
<sequence>MARHRRSAFCIHGIPSLSSNSVGRERCPGRSPRTETPGLGCCTSPPRRRDKSPALPDRWSSKPTNGGWRGRTCASRAGTALSVRLRMLPGMARSWTRLHEHLGTPPGPLTFDMVKQAADANLAESDDLDWKEKLPQPPREGRRNELAKDVAAMANTRGGLLIYGVIDKTTVPVGIDPDEVNPQQYAQWIRNHVQPYLPDLTFTTLTSPDGQLSFLAIDVPASPMAPHHVYGTAAKDKDQQAAVVPYRDRDHTAWMAEHQIERAYRERFTRTQHAQDETDRLLTHALDNSLADQAEPSAWFVAVARPERPLPRTAPPLVRERVPNLCATARARSQHLTRNPLAVGPLTGLDVVLSNPRPGLRRWAFSTLPLRTGREIYTELHHDGSTVLAVNLSWKALRADDTAAPTAHGILVDTDIVGASCRDALALAHELARHLCVDSSVNVTAIITTAEPTPLTPVITEYGGSFRSIPDHARRPRRIQPVTALISPADEDDHLSASAQETFTDLMHQFGITAYL</sequence>
<name>A0A3M0HV16_9ACTN</name>
<organism evidence="3 4">
    <name type="scientific">Streptomyces shenzhenensis</name>
    <dbReference type="NCBI Taxonomy" id="943815"/>
    <lineage>
        <taxon>Bacteria</taxon>
        <taxon>Bacillati</taxon>
        <taxon>Actinomycetota</taxon>
        <taxon>Actinomycetes</taxon>
        <taxon>Kitasatosporales</taxon>
        <taxon>Streptomycetaceae</taxon>
        <taxon>Streptomyces</taxon>
    </lineage>
</organism>
<dbReference type="Proteomes" id="UP000270471">
    <property type="component" value="Unassembled WGS sequence"/>
</dbReference>
<evidence type="ECO:0000313" key="3">
    <source>
        <dbReference type="EMBL" id="RMB79492.1"/>
    </source>
</evidence>
<keyword evidence="4" id="KW-1185">Reference proteome</keyword>
<dbReference type="Gene3D" id="3.30.950.30">
    <property type="entry name" value="Schlafen, AAA domain"/>
    <property type="match status" value="1"/>
</dbReference>
<dbReference type="InterPro" id="IPR007421">
    <property type="entry name" value="Schlafen_AlbA_2_dom"/>
</dbReference>
<dbReference type="AlphaFoldDB" id="A0A3M0HV16"/>
<gene>
    <name evidence="3" type="ORF">CTZ28_45230</name>
</gene>
<comment type="caution">
    <text evidence="3">The sequence shown here is derived from an EMBL/GenBank/DDBJ whole genome shotgun (WGS) entry which is preliminary data.</text>
</comment>
<evidence type="ECO:0000256" key="1">
    <source>
        <dbReference type="SAM" id="MobiDB-lite"/>
    </source>
</evidence>
<evidence type="ECO:0000259" key="2">
    <source>
        <dbReference type="Pfam" id="PF04326"/>
    </source>
</evidence>
<reference evidence="3 4" key="1">
    <citation type="submission" date="2017-11" db="EMBL/GenBank/DDBJ databases">
        <title>Draft genome of actinobacteria isolated from guarana (Paullinia cupana (Mart.) Ducke.</title>
        <authorList>
            <person name="Siqueira K.A."/>
            <person name="Liotti R.G."/>
            <person name="Mendes T.A.O."/>
            <person name="Soares M.A."/>
        </authorList>
    </citation>
    <scope>NUCLEOTIDE SEQUENCE [LARGE SCALE GENOMIC DNA]</scope>
    <source>
        <strain evidence="3 4">193</strain>
    </source>
</reference>
<feature type="region of interest" description="Disordered" evidence="1">
    <location>
        <begin position="122"/>
        <end position="145"/>
    </location>
</feature>
<dbReference type="Pfam" id="PF04326">
    <property type="entry name" value="SLFN_AlbA_2"/>
    <property type="match status" value="1"/>
</dbReference>
<feature type="compositionally biased region" description="Basic and acidic residues" evidence="1">
    <location>
        <begin position="128"/>
        <end position="145"/>
    </location>
</feature>
<accession>A0A3M0HV16</accession>